<name>A0ABS1HAM1_9BACL</name>
<dbReference type="EMBL" id="JAEOAH010000031">
    <property type="protein sequence ID" value="MBK3496440.1"/>
    <property type="molecule type" value="Genomic_DNA"/>
</dbReference>
<protein>
    <submittedName>
        <fullName evidence="2">Aminoglycoside phosphotransferase family protein</fullName>
    </submittedName>
</protein>
<dbReference type="SUPFAM" id="SSF56112">
    <property type="entry name" value="Protein kinase-like (PK-like)"/>
    <property type="match status" value="1"/>
</dbReference>
<dbReference type="Gene3D" id="3.90.1200.10">
    <property type="match status" value="1"/>
</dbReference>
<evidence type="ECO:0000313" key="3">
    <source>
        <dbReference type="Proteomes" id="UP000618943"/>
    </source>
</evidence>
<keyword evidence="3" id="KW-1185">Reference proteome</keyword>
<dbReference type="InterPro" id="IPR002575">
    <property type="entry name" value="Aminoglycoside_PTrfase"/>
</dbReference>
<accession>A0ABS1HAM1</accession>
<proteinExistence type="predicted"/>
<dbReference type="Proteomes" id="UP000618943">
    <property type="component" value="Unassembled WGS sequence"/>
</dbReference>
<dbReference type="Pfam" id="PF01636">
    <property type="entry name" value="APH"/>
    <property type="match status" value="1"/>
</dbReference>
<reference evidence="2 3" key="1">
    <citation type="submission" date="2020-12" db="EMBL/GenBank/DDBJ databases">
        <title>YIM B01967 draft genome.</title>
        <authorList>
            <person name="Yan X."/>
        </authorList>
    </citation>
    <scope>NUCLEOTIDE SEQUENCE [LARGE SCALE GENOMIC DNA]</scope>
    <source>
        <strain evidence="2 3">YIM B01967</strain>
    </source>
</reference>
<dbReference type="InterPro" id="IPR051678">
    <property type="entry name" value="AGP_Transferase"/>
</dbReference>
<dbReference type="PANTHER" id="PTHR21310">
    <property type="entry name" value="AMINOGLYCOSIDE PHOSPHOTRANSFERASE-RELATED-RELATED"/>
    <property type="match status" value="1"/>
</dbReference>
<comment type="caution">
    <text evidence="2">The sequence shown here is derived from an EMBL/GenBank/DDBJ whole genome shotgun (WGS) entry which is preliminary data.</text>
</comment>
<organism evidence="2 3">
    <name type="scientific">Viridibacillus soli</name>
    <dbReference type="NCBI Taxonomy" id="2798301"/>
    <lineage>
        <taxon>Bacteria</taxon>
        <taxon>Bacillati</taxon>
        <taxon>Bacillota</taxon>
        <taxon>Bacilli</taxon>
        <taxon>Bacillales</taxon>
        <taxon>Caryophanaceae</taxon>
        <taxon>Viridibacillus</taxon>
    </lineage>
</organism>
<dbReference type="PANTHER" id="PTHR21310:SF15">
    <property type="entry name" value="AMINOGLYCOSIDE PHOSPHOTRANSFERASE DOMAIN-CONTAINING PROTEIN"/>
    <property type="match status" value="1"/>
</dbReference>
<dbReference type="InterPro" id="IPR011009">
    <property type="entry name" value="Kinase-like_dom_sf"/>
</dbReference>
<evidence type="ECO:0000313" key="2">
    <source>
        <dbReference type="EMBL" id="MBK3496440.1"/>
    </source>
</evidence>
<feature type="domain" description="Aminoglycoside phosphotransferase" evidence="1">
    <location>
        <begin position="20"/>
        <end position="249"/>
    </location>
</feature>
<sequence length="294" mass="33892">MQSIQLQNVLEQFNLNIITIENVPKSFSSEVYKIGLTNNENVYIKIPFIKDKLFREYTILKKLESGLPVPRALDYWTGDETNNGALLLTEIKGSPCTNEVDARLAYQIGLNHAMHHEVSFHSYGYEEQNGFQILAKNDWRLYIKNLFYQYLDQCEDLITNELIEKSENHFSKLFTALPQPDGPSLVHLDFRPGNILINEKGVAGIIDFESARAGSTEIDFTKINRDIWGRYPGTRDAYIAGYEKVRPIIDLERILPFYSFFDAVGSIAWCSRRGIEKHKDFFYDSVSILRTVVK</sequence>
<evidence type="ECO:0000259" key="1">
    <source>
        <dbReference type="Pfam" id="PF01636"/>
    </source>
</evidence>
<gene>
    <name evidence="2" type="ORF">JFL43_16560</name>
</gene>